<keyword evidence="2" id="KW-1185">Reference proteome</keyword>
<reference evidence="1 2" key="1">
    <citation type="submission" date="2024-09" db="EMBL/GenBank/DDBJ databases">
        <title>Rethinking Asexuality: The Enigmatic Case of Functional Sexual Genes in Lepraria (Stereocaulaceae).</title>
        <authorList>
            <person name="Doellman M."/>
            <person name="Sun Y."/>
            <person name="Barcenas-Pena A."/>
            <person name="Lumbsch H.T."/>
            <person name="Grewe F."/>
        </authorList>
    </citation>
    <scope>NUCLEOTIDE SEQUENCE [LARGE SCALE GENOMIC DNA]</scope>
    <source>
        <strain evidence="1 2">Grewe 0041</strain>
    </source>
</reference>
<evidence type="ECO:0000313" key="1">
    <source>
        <dbReference type="EMBL" id="KAL2050315.1"/>
    </source>
</evidence>
<proteinExistence type="predicted"/>
<evidence type="ECO:0000313" key="2">
    <source>
        <dbReference type="Proteomes" id="UP001590951"/>
    </source>
</evidence>
<name>A0ABR4AXD0_9LECA</name>
<comment type="caution">
    <text evidence="1">The sequence shown here is derived from an EMBL/GenBank/DDBJ whole genome shotgun (WGS) entry which is preliminary data.</text>
</comment>
<accession>A0ABR4AXD0</accession>
<dbReference type="EMBL" id="JBHFEH010000049">
    <property type="protein sequence ID" value="KAL2050315.1"/>
    <property type="molecule type" value="Genomic_DNA"/>
</dbReference>
<protein>
    <submittedName>
        <fullName evidence="1">Uncharacterized protein</fullName>
    </submittedName>
</protein>
<organism evidence="1 2">
    <name type="scientific">Lepraria finkii</name>
    <dbReference type="NCBI Taxonomy" id="1340010"/>
    <lineage>
        <taxon>Eukaryota</taxon>
        <taxon>Fungi</taxon>
        <taxon>Dikarya</taxon>
        <taxon>Ascomycota</taxon>
        <taxon>Pezizomycotina</taxon>
        <taxon>Lecanoromycetes</taxon>
        <taxon>OSLEUM clade</taxon>
        <taxon>Lecanoromycetidae</taxon>
        <taxon>Lecanorales</taxon>
        <taxon>Lecanorineae</taxon>
        <taxon>Stereocaulaceae</taxon>
        <taxon>Lepraria</taxon>
    </lineage>
</organism>
<gene>
    <name evidence="1" type="ORF">ABVK25_009423</name>
</gene>
<sequence>MDLKFEVLRRHETILGDLEVFEEGYAWPPAKANALSNTQYITFSLEEIFGNLKVIERGIEIQQDLSKAPSLHHLNIFKELPRELLIRLKEKVEMDKVAKLPISYITKAVEANLETQKAQDGVVAEFKGKKPKQDEDLLAGQEQTFRRR</sequence>
<dbReference type="Proteomes" id="UP001590951">
    <property type="component" value="Unassembled WGS sequence"/>
</dbReference>